<dbReference type="InterPro" id="IPR039903">
    <property type="entry name" value="Zswim2"/>
</dbReference>
<dbReference type="EMBL" id="ML994113">
    <property type="protein sequence ID" value="KAF2198848.1"/>
    <property type="molecule type" value="Genomic_DNA"/>
</dbReference>
<dbReference type="AlphaFoldDB" id="A0A9P4MT96"/>
<name>A0A9P4MT96_9PLEO</name>
<evidence type="ECO:0000256" key="1">
    <source>
        <dbReference type="SAM" id="MobiDB-lite"/>
    </source>
</evidence>
<dbReference type="OrthoDB" id="8062037at2759"/>
<dbReference type="PANTHER" id="PTHR21540:SF0">
    <property type="entry name" value="PHD FAMILY PROTEIN"/>
    <property type="match status" value="1"/>
</dbReference>
<accession>A0A9P4MT96</accession>
<dbReference type="PANTHER" id="PTHR21540">
    <property type="entry name" value="RING FINGER AND SWIM DOMAIN-CONTAINING PROTEIN 2"/>
    <property type="match status" value="1"/>
</dbReference>
<reference evidence="2" key="1">
    <citation type="journal article" date="2020" name="Stud. Mycol.">
        <title>101 Dothideomycetes genomes: a test case for predicting lifestyles and emergence of pathogens.</title>
        <authorList>
            <person name="Haridas S."/>
            <person name="Albert R."/>
            <person name="Binder M."/>
            <person name="Bloem J."/>
            <person name="Labutti K."/>
            <person name="Salamov A."/>
            <person name="Andreopoulos B."/>
            <person name="Baker S."/>
            <person name="Barry K."/>
            <person name="Bills G."/>
            <person name="Bluhm B."/>
            <person name="Cannon C."/>
            <person name="Castanera R."/>
            <person name="Culley D."/>
            <person name="Daum C."/>
            <person name="Ezra D."/>
            <person name="Gonzalez J."/>
            <person name="Henrissat B."/>
            <person name="Kuo A."/>
            <person name="Liang C."/>
            <person name="Lipzen A."/>
            <person name="Lutzoni F."/>
            <person name="Magnuson J."/>
            <person name="Mondo S."/>
            <person name="Nolan M."/>
            <person name="Ohm R."/>
            <person name="Pangilinan J."/>
            <person name="Park H.-J."/>
            <person name="Ramirez L."/>
            <person name="Alfaro M."/>
            <person name="Sun H."/>
            <person name="Tritt A."/>
            <person name="Yoshinaga Y."/>
            <person name="Zwiers L.-H."/>
            <person name="Turgeon B."/>
            <person name="Goodwin S."/>
            <person name="Spatafora J."/>
            <person name="Crous P."/>
            <person name="Grigoriev I."/>
        </authorList>
    </citation>
    <scope>NUCLEOTIDE SEQUENCE</scope>
    <source>
        <strain evidence="2">ATCC 74209</strain>
    </source>
</reference>
<feature type="compositionally biased region" description="Polar residues" evidence="1">
    <location>
        <begin position="223"/>
        <end position="241"/>
    </location>
</feature>
<evidence type="ECO:0000313" key="2">
    <source>
        <dbReference type="EMBL" id="KAF2198848.1"/>
    </source>
</evidence>
<evidence type="ECO:0000313" key="3">
    <source>
        <dbReference type="Proteomes" id="UP000799536"/>
    </source>
</evidence>
<evidence type="ECO:0008006" key="4">
    <source>
        <dbReference type="Google" id="ProtNLM"/>
    </source>
</evidence>
<comment type="caution">
    <text evidence="2">The sequence shown here is derived from an EMBL/GenBank/DDBJ whole genome shotgun (WGS) entry which is preliminary data.</text>
</comment>
<dbReference type="GO" id="GO:0061630">
    <property type="term" value="F:ubiquitin protein ligase activity"/>
    <property type="evidence" value="ECO:0007669"/>
    <property type="project" value="InterPro"/>
</dbReference>
<organism evidence="2 3">
    <name type="scientific">Delitschia confertaspora ATCC 74209</name>
    <dbReference type="NCBI Taxonomy" id="1513339"/>
    <lineage>
        <taxon>Eukaryota</taxon>
        <taxon>Fungi</taxon>
        <taxon>Dikarya</taxon>
        <taxon>Ascomycota</taxon>
        <taxon>Pezizomycotina</taxon>
        <taxon>Dothideomycetes</taxon>
        <taxon>Pleosporomycetidae</taxon>
        <taxon>Pleosporales</taxon>
        <taxon>Delitschiaceae</taxon>
        <taxon>Delitschia</taxon>
    </lineage>
</organism>
<sequence length="435" mass="47788">MPSNLFHSVPTGRIWDPYEVLPLKQDGRCVGYARTQGCKCLNVIASENLMRMASLLNNISTQEPDPAALRSQLTSIAGYGLCRRWHQNQKHDMVRKWSENILEHFPSPQQGPVPAVLPTESVRTSSPALTIPAAASTQEQIAQLCQIIMRQQEQLGALQAQISQTTTLTTPLSRPVTPRPPYLSRTPTYPSRTHAESLRTGEQPDQNQGARSARRGRLHTSEPPVQSWRSDTARTGSPHTSEQPERRTSSLSPPPHPRTVPNASSPPTSPTPSRTPTNDITPLNLSRASTSSTTTSRSRSTPATTAAAQSRPLPPRTTSTSSVANLRAATRTVITITTTPSAPSPCNLTHVLRRPIDAECPICQEPMLDEPLSQLVWCKSSCGKSVHKVCNDMWKASQLHEDERMNLSGVRVKCALCRVQWQESCACDEASVQRE</sequence>
<protein>
    <recommendedName>
        <fullName evidence="4">RING-type domain-containing protein</fullName>
    </recommendedName>
</protein>
<feature type="region of interest" description="Disordered" evidence="1">
    <location>
        <begin position="167"/>
        <end position="325"/>
    </location>
</feature>
<proteinExistence type="predicted"/>
<gene>
    <name evidence="2" type="ORF">GQ43DRAFT_442999</name>
</gene>
<keyword evidence="3" id="KW-1185">Reference proteome</keyword>
<feature type="compositionally biased region" description="Low complexity" evidence="1">
    <location>
        <begin position="286"/>
        <end position="311"/>
    </location>
</feature>
<dbReference type="Proteomes" id="UP000799536">
    <property type="component" value="Unassembled WGS sequence"/>
</dbReference>